<organism evidence="2 3">
    <name type="scientific">Gossypium arboreum</name>
    <name type="common">Tree cotton</name>
    <name type="synonym">Gossypium nanking</name>
    <dbReference type="NCBI Taxonomy" id="29729"/>
    <lineage>
        <taxon>Eukaryota</taxon>
        <taxon>Viridiplantae</taxon>
        <taxon>Streptophyta</taxon>
        <taxon>Embryophyta</taxon>
        <taxon>Tracheophyta</taxon>
        <taxon>Spermatophyta</taxon>
        <taxon>Magnoliopsida</taxon>
        <taxon>eudicotyledons</taxon>
        <taxon>Gunneridae</taxon>
        <taxon>Pentapetalae</taxon>
        <taxon>rosids</taxon>
        <taxon>malvids</taxon>
        <taxon>Malvales</taxon>
        <taxon>Malvaceae</taxon>
        <taxon>Malvoideae</taxon>
        <taxon>Gossypium</taxon>
    </lineage>
</organism>
<dbReference type="Gene3D" id="3.30.420.10">
    <property type="entry name" value="Ribonuclease H-like superfamily/Ribonuclease H"/>
    <property type="match status" value="1"/>
</dbReference>
<dbReference type="InterPro" id="IPR041588">
    <property type="entry name" value="Integrase_H2C2"/>
</dbReference>
<dbReference type="Proteomes" id="UP001358586">
    <property type="component" value="Chromosome 5"/>
</dbReference>
<dbReference type="EMBL" id="JARKNE010000005">
    <property type="protein sequence ID" value="KAK5833409.1"/>
    <property type="molecule type" value="Genomic_DNA"/>
</dbReference>
<protein>
    <recommendedName>
        <fullName evidence="1">Integrase catalytic domain-containing protein</fullName>
    </recommendedName>
</protein>
<dbReference type="Pfam" id="PF00665">
    <property type="entry name" value="rve"/>
    <property type="match status" value="1"/>
</dbReference>
<dbReference type="SUPFAM" id="SSF53098">
    <property type="entry name" value="Ribonuclease H-like"/>
    <property type="match status" value="1"/>
</dbReference>
<evidence type="ECO:0000313" key="3">
    <source>
        <dbReference type="Proteomes" id="UP001358586"/>
    </source>
</evidence>
<sequence>MEINDSFPEEQFFAISNSEVPWFPDITNFLAANIIPQGLTHQKKKCFFNDVKNYFWDDPFLFRRCANQVIRRCIIGSEISKLVEHCHSRPTGGHYSGTKTAHKILESGFYWPSLFKDSIRYVTLCDKCQRTGNICKCDEMPENYMLSCEIFNVWGIDFMGPFPSSFGNKYILAAVDYMSKWVEAQALPTNDARVVERFLKKLFSRFQTPRAIISDRGTHFCSTQFEKTLKK</sequence>
<dbReference type="InterPro" id="IPR036397">
    <property type="entry name" value="RNaseH_sf"/>
</dbReference>
<keyword evidence="3" id="KW-1185">Reference proteome</keyword>
<evidence type="ECO:0000259" key="1">
    <source>
        <dbReference type="PROSITE" id="PS50994"/>
    </source>
</evidence>
<dbReference type="Pfam" id="PF17921">
    <property type="entry name" value="Integrase_H2C2"/>
    <property type="match status" value="1"/>
</dbReference>
<proteinExistence type="predicted"/>
<reference evidence="2 3" key="1">
    <citation type="submission" date="2023-03" db="EMBL/GenBank/DDBJ databases">
        <title>WGS of Gossypium arboreum.</title>
        <authorList>
            <person name="Yu D."/>
        </authorList>
    </citation>
    <scope>NUCLEOTIDE SEQUENCE [LARGE SCALE GENOMIC DNA]</scope>
    <source>
        <tissue evidence="2">Leaf</tissue>
    </source>
</reference>
<dbReference type="InterPro" id="IPR052160">
    <property type="entry name" value="Gypsy_RT_Integrase-like"/>
</dbReference>
<dbReference type="InterPro" id="IPR001584">
    <property type="entry name" value="Integrase_cat-core"/>
</dbReference>
<name>A0ABR0Q245_GOSAR</name>
<evidence type="ECO:0000313" key="2">
    <source>
        <dbReference type="EMBL" id="KAK5833409.1"/>
    </source>
</evidence>
<dbReference type="Gene3D" id="1.10.340.70">
    <property type="match status" value="1"/>
</dbReference>
<feature type="domain" description="Integrase catalytic" evidence="1">
    <location>
        <begin position="137"/>
        <end position="231"/>
    </location>
</feature>
<comment type="caution">
    <text evidence="2">The sequence shown here is derived from an EMBL/GenBank/DDBJ whole genome shotgun (WGS) entry which is preliminary data.</text>
</comment>
<gene>
    <name evidence="2" type="ORF">PVK06_017234</name>
</gene>
<dbReference type="PANTHER" id="PTHR47266">
    <property type="entry name" value="ENDONUCLEASE-RELATED"/>
    <property type="match status" value="1"/>
</dbReference>
<accession>A0ABR0Q245</accession>
<dbReference type="InterPro" id="IPR012337">
    <property type="entry name" value="RNaseH-like_sf"/>
</dbReference>
<dbReference type="PROSITE" id="PS50994">
    <property type="entry name" value="INTEGRASE"/>
    <property type="match status" value="1"/>
</dbReference>